<name>A0ABV2IA20_9HYPH</name>
<feature type="domain" description="Tlde1" evidence="1">
    <location>
        <begin position="232"/>
        <end position="334"/>
    </location>
</feature>
<evidence type="ECO:0000313" key="2">
    <source>
        <dbReference type="EMBL" id="MET3599596.1"/>
    </source>
</evidence>
<sequence>MVAASAVLLVTGGAIATIASSPIISATVSRPHLAASGSALLAVNPAFRSPERAQSAKASRLLAAREGQGRAQTLKPEDVRLSYLKPKLERSGHSALTDRQRKLVGKQIAENADANVALAGLPPELTPATPAATKTPEPIPASTALASVSPKDHPADGADDAFKLVLQGADDSRLAPGEIPTPEKRPAALTLAYADFGHDGLDGIFGEVPERTSKVAVYDIAAGKVYMPDGEVMEAHSGKGKYRDDPDYTHVKMAGAVPAATYKLTMRESLFHGVPALRMTSVDGTHPLGRTGILAHTYMLRTPGDSHGCLVFKDYYKFLKAYKANKVDYIVAVPSLKEGLSVQLASRTS</sequence>
<dbReference type="InterPro" id="IPR021225">
    <property type="entry name" value="Tlde1_dom"/>
</dbReference>
<keyword evidence="3" id="KW-1185">Reference proteome</keyword>
<accession>A0ABV2IA20</accession>
<comment type="caution">
    <text evidence="2">The sequence shown here is derived from an EMBL/GenBank/DDBJ whole genome shotgun (WGS) entry which is preliminary data.</text>
</comment>
<protein>
    <recommendedName>
        <fullName evidence="1">Tlde1 domain-containing protein</fullName>
    </recommendedName>
</protein>
<proteinExistence type="predicted"/>
<gene>
    <name evidence="2" type="ORF">ABID12_001535</name>
</gene>
<dbReference type="Pfam" id="PF10908">
    <property type="entry name" value="Tlde1_dom"/>
    <property type="match status" value="1"/>
</dbReference>
<evidence type="ECO:0000313" key="3">
    <source>
        <dbReference type="Proteomes" id="UP001549164"/>
    </source>
</evidence>
<reference evidence="2 3" key="1">
    <citation type="submission" date="2024-06" db="EMBL/GenBank/DDBJ databases">
        <title>Genomic Encyclopedia of Type Strains, Phase IV (KMG-IV): sequencing the most valuable type-strain genomes for metagenomic binning, comparative biology and taxonomic classification.</title>
        <authorList>
            <person name="Goeker M."/>
        </authorList>
    </citation>
    <scope>NUCLEOTIDE SEQUENCE [LARGE SCALE GENOMIC DNA]</scope>
    <source>
        <strain evidence="2 3">DSM 28102</strain>
    </source>
</reference>
<evidence type="ECO:0000259" key="1">
    <source>
        <dbReference type="Pfam" id="PF10908"/>
    </source>
</evidence>
<dbReference type="Proteomes" id="UP001549164">
    <property type="component" value="Unassembled WGS sequence"/>
</dbReference>
<organism evidence="2 3">
    <name type="scientific">Martelella mangrovi</name>
    <dbReference type="NCBI Taxonomy" id="1397477"/>
    <lineage>
        <taxon>Bacteria</taxon>
        <taxon>Pseudomonadati</taxon>
        <taxon>Pseudomonadota</taxon>
        <taxon>Alphaproteobacteria</taxon>
        <taxon>Hyphomicrobiales</taxon>
        <taxon>Aurantimonadaceae</taxon>
        <taxon>Martelella</taxon>
    </lineage>
</organism>
<dbReference type="EMBL" id="JBEPLY010000004">
    <property type="protein sequence ID" value="MET3599596.1"/>
    <property type="molecule type" value="Genomic_DNA"/>
</dbReference>